<gene>
    <name evidence="1" type="ORF">GCM10023313_40810</name>
</gene>
<reference evidence="2" key="1">
    <citation type="journal article" date="2019" name="Int. J. Syst. Evol. Microbiol.">
        <title>The Global Catalogue of Microorganisms (GCM) 10K type strain sequencing project: providing services to taxonomists for standard genome sequencing and annotation.</title>
        <authorList>
            <consortium name="The Broad Institute Genomics Platform"/>
            <consortium name="The Broad Institute Genome Sequencing Center for Infectious Disease"/>
            <person name="Wu L."/>
            <person name="Ma J."/>
        </authorList>
    </citation>
    <scope>NUCLEOTIDE SEQUENCE [LARGE SCALE GENOMIC DNA]</scope>
    <source>
        <strain evidence="2">JCM 18283</strain>
    </source>
</reference>
<evidence type="ECO:0008006" key="3">
    <source>
        <dbReference type="Google" id="ProtNLM"/>
    </source>
</evidence>
<name>A0ABP9G7E8_9SPHI</name>
<dbReference type="Proteomes" id="UP001501436">
    <property type="component" value="Unassembled WGS sequence"/>
</dbReference>
<dbReference type="EMBL" id="BAABJI010000004">
    <property type="protein sequence ID" value="GAA4931627.1"/>
    <property type="molecule type" value="Genomic_DNA"/>
</dbReference>
<comment type="caution">
    <text evidence="1">The sequence shown here is derived from an EMBL/GenBank/DDBJ whole genome shotgun (WGS) entry which is preliminary data.</text>
</comment>
<proteinExistence type="predicted"/>
<organism evidence="1 2">
    <name type="scientific">Mucilaginibacter defluvii</name>
    <dbReference type="NCBI Taxonomy" id="1196019"/>
    <lineage>
        <taxon>Bacteria</taxon>
        <taxon>Pseudomonadati</taxon>
        <taxon>Bacteroidota</taxon>
        <taxon>Sphingobacteriia</taxon>
        <taxon>Sphingobacteriales</taxon>
        <taxon>Sphingobacteriaceae</taxon>
        <taxon>Mucilaginibacter</taxon>
    </lineage>
</organism>
<protein>
    <recommendedName>
        <fullName evidence="3">Secreted protein</fullName>
    </recommendedName>
</protein>
<evidence type="ECO:0000313" key="1">
    <source>
        <dbReference type="EMBL" id="GAA4931627.1"/>
    </source>
</evidence>
<dbReference type="RefSeq" id="WP_345334444.1">
    <property type="nucleotide sequence ID" value="NZ_BAABJI010000004.1"/>
</dbReference>
<evidence type="ECO:0000313" key="2">
    <source>
        <dbReference type="Proteomes" id="UP001501436"/>
    </source>
</evidence>
<sequence length="124" mass="14376">MFNRYIAIVLLFALVGSNFSRFFVYAGFEVNQKLIASTLCENKARPWMNCNGRCYLMKKLKQAEEKEKKQEREDKRNQYQEALPATIAFFSLLDRVMPRKSFPQLPAPGVIDRAVPIFQPPKIA</sequence>
<accession>A0ABP9G7E8</accession>
<keyword evidence="2" id="KW-1185">Reference proteome</keyword>